<organism evidence="1 2">
    <name type="scientific">Anaerotruncus colihominis</name>
    <dbReference type="NCBI Taxonomy" id="169435"/>
    <lineage>
        <taxon>Bacteria</taxon>
        <taxon>Bacillati</taxon>
        <taxon>Bacillota</taxon>
        <taxon>Clostridia</taxon>
        <taxon>Eubacteriales</taxon>
        <taxon>Oscillospiraceae</taxon>
        <taxon>Anaerotruncus</taxon>
    </lineage>
</organism>
<keyword evidence="2" id="KW-1185">Reference proteome</keyword>
<gene>
    <name evidence="1" type="ORF">D0435_11565</name>
</gene>
<dbReference type="Proteomes" id="UP000446866">
    <property type="component" value="Unassembled WGS sequence"/>
</dbReference>
<evidence type="ECO:0000313" key="1">
    <source>
        <dbReference type="EMBL" id="NBH62290.1"/>
    </source>
</evidence>
<dbReference type="EMBL" id="QXWK01000022">
    <property type="protein sequence ID" value="NBH62290.1"/>
    <property type="molecule type" value="Genomic_DNA"/>
</dbReference>
<accession>A0A845QJJ4</accession>
<comment type="caution">
    <text evidence="1">The sequence shown here is derived from an EMBL/GenBank/DDBJ whole genome shotgun (WGS) entry which is preliminary data.</text>
</comment>
<name>A0A845QJJ4_9FIRM</name>
<dbReference type="AlphaFoldDB" id="A0A845QJJ4"/>
<dbReference type="RefSeq" id="WP_160202579.1">
    <property type="nucleotide sequence ID" value="NZ_QXWK01000022.1"/>
</dbReference>
<sequence>MSNHVEKKKVKTTKKMKEMVKDMPTINQNLMDMVNLEYRADSELYKSSKAILEAYGYTVCLFDLENPSHSTGYKPNGGKNQ</sequence>
<proteinExistence type="predicted"/>
<evidence type="ECO:0000313" key="2">
    <source>
        <dbReference type="Proteomes" id="UP000446866"/>
    </source>
</evidence>
<protein>
    <submittedName>
        <fullName evidence="1">Uncharacterized protein</fullName>
    </submittedName>
</protein>
<reference evidence="1 2" key="1">
    <citation type="submission" date="2018-08" db="EMBL/GenBank/DDBJ databases">
        <title>Murine metabolic-syndrome-specific gut microbial biobank.</title>
        <authorList>
            <person name="Liu C."/>
        </authorList>
    </citation>
    <scope>NUCLEOTIDE SEQUENCE [LARGE SCALE GENOMIC DNA]</scope>
    <source>
        <strain evidence="1 2">28</strain>
    </source>
</reference>